<accession>A0ABS4TU83</accession>
<comment type="caution">
    <text evidence="2">The sequence shown here is derived from an EMBL/GenBank/DDBJ whole genome shotgun (WGS) entry which is preliminary data.</text>
</comment>
<dbReference type="PANTHER" id="PTHR35339">
    <property type="entry name" value="LINALOOL DEHYDRATASE_ISOMERASE DOMAIN-CONTAINING PROTEIN"/>
    <property type="match status" value="1"/>
</dbReference>
<protein>
    <recommendedName>
        <fullName evidence="1">DUF2264 domain-containing protein</fullName>
    </recommendedName>
</protein>
<evidence type="ECO:0000313" key="3">
    <source>
        <dbReference type="Proteomes" id="UP001519332"/>
    </source>
</evidence>
<organism evidence="2 3">
    <name type="scientific">Kibdelosporangium banguiense</name>
    <dbReference type="NCBI Taxonomy" id="1365924"/>
    <lineage>
        <taxon>Bacteria</taxon>
        <taxon>Bacillati</taxon>
        <taxon>Actinomycetota</taxon>
        <taxon>Actinomycetes</taxon>
        <taxon>Pseudonocardiales</taxon>
        <taxon>Pseudonocardiaceae</taxon>
        <taxon>Kibdelosporangium</taxon>
    </lineage>
</organism>
<dbReference type="RefSeq" id="WP_245378586.1">
    <property type="nucleotide sequence ID" value="NZ_JAGINW010000001.1"/>
</dbReference>
<feature type="domain" description="DUF2264" evidence="1">
    <location>
        <begin position="15"/>
        <end position="363"/>
    </location>
</feature>
<dbReference type="PANTHER" id="PTHR35339:SF4">
    <property type="entry name" value="LINALOOL DEHYDRATASE_ISOMERASE DOMAIN-CONTAINING PROTEIN"/>
    <property type="match status" value="1"/>
</dbReference>
<name>A0ABS4TU83_9PSEU</name>
<dbReference type="InterPro" id="IPR016624">
    <property type="entry name" value="UCP014753"/>
</dbReference>
<dbReference type="Proteomes" id="UP001519332">
    <property type="component" value="Unassembled WGS sequence"/>
</dbReference>
<dbReference type="Pfam" id="PF10022">
    <property type="entry name" value="DUF2264"/>
    <property type="match status" value="1"/>
</dbReference>
<proteinExistence type="predicted"/>
<reference evidence="2 3" key="1">
    <citation type="submission" date="2021-03" db="EMBL/GenBank/DDBJ databases">
        <title>Sequencing the genomes of 1000 actinobacteria strains.</title>
        <authorList>
            <person name="Klenk H.-P."/>
        </authorList>
    </citation>
    <scope>NUCLEOTIDE SEQUENCE [LARGE SCALE GENOMIC DNA]</scope>
    <source>
        <strain evidence="2 3">DSM 46670</strain>
    </source>
</reference>
<sequence>MPPEDRIRSSYTGWTREHWVAVADRMLNALEPHWSPSGARIDLPGPPSRNGVVSDGLEGFARTFMLAGFRVAGEHGADPGGLLERYARGLAAGTDPASPEAWPRPDELGQAKVEAASIALVLQMTRPWLWDRLDDVVRERVAAWLGTVVGQVYPPINWVWFRIVVESFLREAGGPWSAEDIEQDLAVHQSLRRADGWLSDGQERSYDHYTGWALHTYPLLWTHLFDVTGSLCSQELRDQWSADLARYLEDAAILVGADGSPLMQGRSLAYRFAAAAPFWVGALTGTGGQEPGLVRRVASGMLRHFVDHGAVEPDGLLRLGWYGEWPAIRQSYSGPGSPYWAAKGMLGLAVPADHPLWTDTECPLPVEKGDTAHVIKAPGWLVSARHDTGVVTVVNHGTDHALPGDTRSDAPMYARLAYSTATMPPLVCTQPVDNSVGLLDENGLLSHRAGFRTLFLRELPGGVLAGASCGTVRWVDTSADDSPDHGSGRTGPVRLGPSVLVASVIRDGVEIRLARVDGETPSPLRLSGWSVTGDRRPDTEVEAGPWIAVNGVTLRSGLCGLHGFDHAGVDNHADASPLGAFAATPWLATAASVLPGHVLVAAVWLDRGGARPAIPVVAVERDVISLRWSDGLHTQVTLPNP</sequence>
<dbReference type="EMBL" id="JAGINW010000001">
    <property type="protein sequence ID" value="MBP2327957.1"/>
    <property type="molecule type" value="Genomic_DNA"/>
</dbReference>
<evidence type="ECO:0000259" key="1">
    <source>
        <dbReference type="Pfam" id="PF10022"/>
    </source>
</evidence>
<keyword evidence="3" id="KW-1185">Reference proteome</keyword>
<dbReference type="InterPro" id="IPR049349">
    <property type="entry name" value="DUF2264_N"/>
</dbReference>
<evidence type="ECO:0000313" key="2">
    <source>
        <dbReference type="EMBL" id="MBP2327957.1"/>
    </source>
</evidence>
<gene>
    <name evidence="2" type="ORF">JOF56_008342</name>
</gene>